<evidence type="ECO:0000256" key="5">
    <source>
        <dbReference type="ARBA" id="ARBA00022801"/>
    </source>
</evidence>
<dbReference type="InterPro" id="IPR029052">
    <property type="entry name" value="Metallo-depent_PP-like"/>
</dbReference>
<dbReference type="EC" id="3.1.3.16" evidence="2"/>
<keyword evidence="6" id="KW-0464">Manganese</keyword>
<evidence type="ECO:0000256" key="2">
    <source>
        <dbReference type="ARBA" id="ARBA00013081"/>
    </source>
</evidence>
<gene>
    <name evidence="9" type="ORF">RD792_007141</name>
</gene>
<dbReference type="Gene3D" id="3.60.21.10">
    <property type="match status" value="1"/>
</dbReference>
<dbReference type="PANTHER" id="PTHR45668:SF5">
    <property type="entry name" value="SERINE_THREONINE-PROTEIN PHOSPHATASE 5"/>
    <property type="match status" value="1"/>
</dbReference>
<dbReference type="EMBL" id="JAYDYQ010002533">
    <property type="protein sequence ID" value="KAK4484557.1"/>
    <property type="molecule type" value="Genomic_DNA"/>
</dbReference>
<dbReference type="InterPro" id="IPR004843">
    <property type="entry name" value="Calcineurin-like_PHP"/>
</dbReference>
<organism evidence="9 10">
    <name type="scientific">Penstemon davidsonii</name>
    <dbReference type="NCBI Taxonomy" id="160366"/>
    <lineage>
        <taxon>Eukaryota</taxon>
        <taxon>Viridiplantae</taxon>
        <taxon>Streptophyta</taxon>
        <taxon>Embryophyta</taxon>
        <taxon>Tracheophyta</taxon>
        <taxon>Spermatophyta</taxon>
        <taxon>Magnoliopsida</taxon>
        <taxon>eudicotyledons</taxon>
        <taxon>Gunneridae</taxon>
        <taxon>Pentapetalae</taxon>
        <taxon>asterids</taxon>
        <taxon>lamiids</taxon>
        <taxon>Lamiales</taxon>
        <taxon>Plantaginaceae</taxon>
        <taxon>Cheloneae</taxon>
        <taxon>Penstemon</taxon>
    </lineage>
</organism>
<dbReference type="SUPFAM" id="SSF56300">
    <property type="entry name" value="Metallo-dependent phosphatases"/>
    <property type="match status" value="1"/>
</dbReference>
<dbReference type="Pfam" id="PF08321">
    <property type="entry name" value="PPP5"/>
    <property type="match status" value="1"/>
</dbReference>
<evidence type="ECO:0000256" key="7">
    <source>
        <dbReference type="SAM" id="Phobius"/>
    </source>
</evidence>
<accession>A0ABR0D5K8</accession>
<sequence length="708" mass="79232">MEPQYAGSRIEGDNVTLDFVKKMMDDFKNQKCLHKRYAFKVVLQIRDIMRSLPSLVDINVPNEKHFTVCGDVHEDNPYLFNGDFVDRGSFSVEVILTHFAFKCMSPSAIHLSRGNHESKSMNKIYGFEGEVKSKLSYTFVELFGEVFCCLPLAHVINEKVFVVHGGLFSFDGVRLSDIRAIDQFCEPPDKGLMCELLWSDPQPELDLVVQSHEVKDEGYELNMMMGNKGAFVRLEAPDMKPNIVTFSVVPHPDIKPMAYASNFLFLSTNENARKNLQPNNNPTSNMDPVELETLYKIMETLSSDQNWRVSYPNPCQPGSSWPGIECKITGPENHFHVTRLDFGTPPNPTCKNTATFPSEIFKLPHLESIFIFQCFTKSRTRIFLPMNKPLSSQLQQLSLRSNSALIGTIPLQISSLKSLQILTMSQNMLTGKIPVEIFSLSSVLHLDLSYNLLTGSIPFEVGNLRNLVGLDLSYNKLMGRIPLRIGELGILQKLDLSSNLLTGSIPESIEKLHSLAFLALSNNRISGSFPKGLAKLQNLQYFLMDDNPTFVSLPVELGQLKKLQELRLSNSGYTGKIPSIYSELMNLSTLSLQNNRLSGEIPVGFGNLSHIYHLNLSRNFLDGIVPFNSSFLKRLGRNLDLSGNLGLCLSPSAAYGVNVGVDVCGNNKSSSLMKPLKKSEASLVYTKYFIANVALVFLITLHYTLYYG</sequence>
<dbReference type="Gene3D" id="3.80.10.10">
    <property type="entry name" value="Ribonuclease Inhibitor"/>
    <property type="match status" value="3"/>
</dbReference>
<dbReference type="InterPro" id="IPR001611">
    <property type="entry name" value="Leu-rich_rpt"/>
</dbReference>
<dbReference type="InterPro" id="IPR051134">
    <property type="entry name" value="PPP_phosphatase"/>
</dbReference>
<dbReference type="Proteomes" id="UP001291926">
    <property type="component" value="Unassembled WGS sequence"/>
</dbReference>
<dbReference type="InterPro" id="IPR013235">
    <property type="entry name" value="PPP_dom"/>
</dbReference>
<dbReference type="InterPro" id="IPR032675">
    <property type="entry name" value="LRR_dom_sf"/>
</dbReference>
<dbReference type="PANTHER" id="PTHR45668">
    <property type="entry name" value="SERINE/THREONINE-PROTEIN PHOSPHATASE 5-RELATED"/>
    <property type="match status" value="1"/>
</dbReference>
<dbReference type="PRINTS" id="PR00114">
    <property type="entry name" value="STPHPHTASE"/>
</dbReference>
<evidence type="ECO:0000256" key="6">
    <source>
        <dbReference type="ARBA" id="ARBA00023211"/>
    </source>
</evidence>
<name>A0ABR0D5K8_9LAMI</name>
<dbReference type="SMART" id="SM00156">
    <property type="entry name" value="PP2Ac"/>
    <property type="match status" value="1"/>
</dbReference>
<protein>
    <recommendedName>
        <fullName evidence="2">protein-serine/threonine phosphatase</fullName>
        <ecNumber evidence="2">3.1.3.16</ecNumber>
    </recommendedName>
</protein>
<evidence type="ECO:0000259" key="8">
    <source>
        <dbReference type="SMART" id="SM00156"/>
    </source>
</evidence>
<feature type="domain" description="Serine/threonine specific protein phosphatases" evidence="8">
    <location>
        <begin position="33"/>
        <end position="250"/>
    </location>
</feature>
<evidence type="ECO:0000256" key="4">
    <source>
        <dbReference type="ARBA" id="ARBA00022737"/>
    </source>
</evidence>
<keyword evidence="7" id="KW-1133">Transmembrane helix</keyword>
<evidence type="ECO:0000256" key="3">
    <source>
        <dbReference type="ARBA" id="ARBA00022723"/>
    </source>
</evidence>
<feature type="transmembrane region" description="Helical" evidence="7">
    <location>
        <begin position="688"/>
        <end position="707"/>
    </location>
</feature>
<dbReference type="Pfam" id="PF00560">
    <property type="entry name" value="LRR_1"/>
    <property type="match status" value="5"/>
</dbReference>
<reference evidence="9 10" key="1">
    <citation type="journal article" date="2023" name="bioRxiv">
        <title>Genome report: Whole genome sequence and annotation of Penstemon davidsonii.</title>
        <authorList>
            <person name="Ostevik K.L."/>
            <person name="Alabady M."/>
            <person name="Zhang M."/>
            <person name="Rausher M.D."/>
        </authorList>
    </citation>
    <scope>NUCLEOTIDE SEQUENCE [LARGE SCALE GENOMIC DNA]</scope>
    <source>
        <strain evidence="9">DNT005</strain>
        <tissue evidence="9">Whole leaf</tissue>
    </source>
</reference>
<comment type="caution">
    <text evidence="9">The sequence shown here is derived from an EMBL/GenBank/DDBJ whole genome shotgun (WGS) entry which is preliminary data.</text>
</comment>
<keyword evidence="5" id="KW-0378">Hydrolase</keyword>
<evidence type="ECO:0000313" key="9">
    <source>
        <dbReference type="EMBL" id="KAK4484557.1"/>
    </source>
</evidence>
<comment type="cofactor">
    <cofactor evidence="1">
        <name>Mn(2+)</name>
        <dbReference type="ChEBI" id="CHEBI:29035"/>
    </cofactor>
</comment>
<evidence type="ECO:0000313" key="10">
    <source>
        <dbReference type="Proteomes" id="UP001291926"/>
    </source>
</evidence>
<keyword evidence="3" id="KW-0479">Metal-binding</keyword>
<proteinExistence type="predicted"/>
<keyword evidence="4" id="KW-0677">Repeat</keyword>
<dbReference type="SUPFAM" id="SSF52058">
    <property type="entry name" value="L domain-like"/>
    <property type="match status" value="1"/>
</dbReference>
<keyword evidence="7" id="KW-0472">Membrane</keyword>
<keyword evidence="7" id="KW-0812">Transmembrane</keyword>
<keyword evidence="10" id="KW-1185">Reference proteome</keyword>
<dbReference type="InterPro" id="IPR006186">
    <property type="entry name" value="Ser/Thr-sp_prot-phosphatase"/>
</dbReference>
<dbReference type="Pfam" id="PF00149">
    <property type="entry name" value="Metallophos"/>
    <property type="match status" value="1"/>
</dbReference>
<evidence type="ECO:0000256" key="1">
    <source>
        <dbReference type="ARBA" id="ARBA00001936"/>
    </source>
</evidence>